<dbReference type="InterPro" id="IPR000421">
    <property type="entry name" value="FA58C"/>
</dbReference>
<dbReference type="InterPro" id="IPR008979">
    <property type="entry name" value="Galactose-bd-like_sf"/>
</dbReference>
<dbReference type="EMBL" id="JARQWQ010000048">
    <property type="protein sequence ID" value="KAK2557606.1"/>
    <property type="molecule type" value="Genomic_DNA"/>
</dbReference>
<keyword evidence="1" id="KW-0732">Signal</keyword>
<evidence type="ECO:0000313" key="3">
    <source>
        <dbReference type="EMBL" id="KAK2557606.1"/>
    </source>
</evidence>
<name>A0AAD9QAB1_ACRCE</name>
<comment type="caution">
    <text evidence="3">The sequence shown here is derived from an EMBL/GenBank/DDBJ whole genome shotgun (WGS) entry which is preliminary data.</text>
</comment>
<proteinExistence type="predicted"/>
<organism evidence="3 4">
    <name type="scientific">Acropora cervicornis</name>
    <name type="common">Staghorn coral</name>
    <dbReference type="NCBI Taxonomy" id="6130"/>
    <lineage>
        <taxon>Eukaryota</taxon>
        <taxon>Metazoa</taxon>
        <taxon>Cnidaria</taxon>
        <taxon>Anthozoa</taxon>
        <taxon>Hexacorallia</taxon>
        <taxon>Scleractinia</taxon>
        <taxon>Astrocoeniina</taxon>
        <taxon>Acroporidae</taxon>
        <taxon>Acropora</taxon>
    </lineage>
</organism>
<dbReference type="Pfam" id="PF00754">
    <property type="entry name" value="F5_F8_type_C"/>
    <property type="match status" value="1"/>
</dbReference>
<feature type="chain" id="PRO_5042028288" description="F5/8 type C domain-containing protein" evidence="1">
    <location>
        <begin position="18"/>
        <end position="623"/>
    </location>
</feature>
<dbReference type="PROSITE" id="PS50022">
    <property type="entry name" value="FA58C_3"/>
    <property type="match status" value="1"/>
</dbReference>
<evidence type="ECO:0000256" key="1">
    <source>
        <dbReference type="SAM" id="SignalP"/>
    </source>
</evidence>
<evidence type="ECO:0000259" key="2">
    <source>
        <dbReference type="PROSITE" id="PS50022"/>
    </source>
</evidence>
<dbReference type="SUPFAM" id="SSF49785">
    <property type="entry name" value="Galactose-binding domain-like"/>
    <property type="match status" value="1"/>
</dbReference>
<dbReference type="Gene3D" id="2.60.120.260">
    <property type="entry name" value="Galactose-binding domain-like"/>
    <property type="match status" value="1"/>
</dbReference>
<accession>A0AAD9QAB1</accession>
<dbReference type="Proteomes" id="UP001249851">
    <property type="component" value="Unassembled WGS sequence"/>
</dbReference>
<gene>
    <name evidence="3" type="ORF">P5673_019960</name>
</gene>
<protein>
    <recommendedName>
        <fullName evidence="2">F5/8 type C domain-containing protein</fullName>
    </recommendedName>
</protein>
<reference evidence="3" key="1">
    <citation type="journal article" date="2023" name="G3 (Bethesda)">
        <title>Whole genome assembly and annotation of the endangered Caribbean coral Acropora cervicornis.</title>
        <authorList>
            <person name="Selwyn J.D."/>
            <person name="Vollmer S.V."/>
        </authorList>
    </citation>
    <scope>NUCLEOTIDE SEQUENCE</scope>
    <source>
        <strain evidence="3">K2</strain>
    </source>
</reference>
<evidence type="ECO:0000313" key="4">
    <source>
        <dbReference type="Proteomes" id="UP001249851"/>
    </source>
</evidence>
<sequence length="623" mass="71792">MKSFALLSLLIILVVAGFPSNQKCRTLRFLQRDSSCGKTKYVKGFYREQGTNNMTALLRDARCCSALPPDENNEQNCTFIRLRNELNNSNVWAECPFGMIIQGIKRSKQMYSWIYDIEGINCCHVKNVTPSYENCYEKAESVPRNYQGWVQCEGDYYVAGFFQGKRSCKYNSCKERLKCCNFVPRVCGRPLVGPVEGRLIKDNSITASSKQIPWAKMSDARIGGNDGWSPHYYDRLPYLQFDLEKLYLICGFEVLGCKGFNVTSYRVHVSPEKDYLNSWNTMKPEFYVPDVEEKRAYRQASVRKLGRYVIIFPRPKVPWTRISCVEVEIYGEPYFKILQDVFFMHNEIAMSYKKGRITKFVGNDIVVEEYKNPYNLTTRISDGLLHYVKVVPSRISWVREVSPETCVIGPNPVKGEKDFLSGRIEEVGNQCRVVYFARHLGFLTGRFKKEQLQVVYGAWCKTNTSVYIKNGEGLNSMRCRGDVVQIDTQFTIRSTELGALRRFSFDEITSENYFIQSGVLYPERLKSGDVLLFEGADYCLRVGSFKSYDPKRRFISLELPSSNITFERSSHDVDAKMDARPPKHFRPCDEREKTCWKSRIPFGGVTRFKCSGAYCVGEFDLAC</sequence>
<reference evidence="3" key="2">
    <citation type="journal article" date="2023" name="Science">
        <title>Genomic signatures of disease resistance in endangered staghorn corals.</title>
        <authorList>
            <person name="Vollmer S.V."/>
            <person name="Selwyn J.D."/>
            <person name="Despard B.A."/>
            <person name="Roesel C.L."/>
        </authorList>
    </citation>
    <scope>NUCLEOTIDE SEQUENCE</scope>
    <source>
        <strain evidence="3">K2</strain>
    </source>
</reference>
<keyword evidence="4" id="KW-1185">Reference proteome</keyword>
<feature type="domain" description="F5/8 type C" evidence="2">
    <location>
        <begin position="187"/>
        <end position="332"/>
    </location>
</feature>
<feature type="signal peptide" evidence="1">
    <location>
        <begin position="1"/>
        <end position="17"/>
    </location>
</feature>
<dbReference type="AlphaFoldDB" id="A0AAD9QAB1"/>